<feature type="domain" description="FecR protein" evidence="2">
    <location>
        <begin position="121"/>
        <end position="216"/>
    </location>
</feature>
<feature type="transmembrane region" description="Helical" evidence="1">
    <location>
        <begin position="90"/>
        <end position="111"/>
    </location>
</feature>
<dbReference type="GO" id="GO:0016989">
    <property type="term" value="F:sigma factor antagonist activity"/>
    <property type="evidence" value="ECO:0007669"/>
    <property type="project" value="TreeGrafter"/>
</dbReference>
<accession>A0A6L9LAD0</accession>
<evidence type="ECO:0000256" key="1">
    <source>
        <dbReference type="SAM" id="Phobius"/>
    </source>
</evidence>
<keyword evidence="5" id="KW-1185">Reference proteome</keyword>
<evidence type="ECO:0000313" key="5">
    <source>
        <dbReference type="Proteomes" id="UP000474175"/>
    </source>
</evidence>
<dbReference type="PANTHER" id="PTHR30273">
    <property type="entry name" value="PERIPLASMIC SIGNAL SENSOR AND SIGMA FACTOR ACTIVATOR FECR-RELATED"/>
    <property type="match status" value="1"/>
</dbReference>
<evidence type="ECO:0000313" key="4">
    <source>
        <dbReference type="EMBL" id="NDU97535.1"/>
    </source>
</evidence>
<name>A0A6L9LAD0_9BACT</name>
<dbReference type="Pfam" id="PF04773">
    <property type="entry name" value="FecR"/>
    <property type="match status" value="1"/>
</dbReference>
<dbReference type="InterPro" id="IPR012373">
    <property type="entry name" value="Ferrdict_sens_TM"/>
</dbReference>
<dbReference type="EMBL" id="JAAFZH010000011">
    <property type="protein sequence ID" value="NDU97535.1"/>
    <property type="molecule type" value="Genomic_DNA"/>
</dbReference>
<feature type="domain" description="Protein FecR C-terminal" evidence="3">
    <location>
        <begin position="262"/>
        <end position="329"/>
    </location>
</feature>
<keyword evidence="1" id="KW-0472">Membrane</keyword>
<comment type="caution">
    <text evidence="4">The sequence shown here is derived from an EMBL/GenBank/DDBJ whole genome shotgun (WGS) entry which is preliminary data.</text>
</comment>
<dbReference type="AlphaFoldDB" id="A0A6L9LAD0"/>
<evidence type="ECO:0000259" key="3">
    <source>
        <dbReference type="Pfam" id="PF16344"/>
    </source>
</evidence>
<gene>
    <name evidence="4" type="ORF">GK108_21810</name>
</gene>
<organism evidence="4 5">
    <name type="scientific">Spirosoma terrae</name>
    <dbReference type="NCBI Taxonomy" id="1968276"/>
    <lineage>
        <taxon>Bacteria</taxon>
        <taxon>Pseudomonadati</taxon>
        <taxon>Bacteroidota</taxon>
        <taxon>Cytophagia</taxon>
        <taxon>Cytophagales</taxon>
        <taxon>Cytophagaceae</taxon>
        <taxon>Spirosoma</taxon>
    </lineage>
</organism>
<reference evidence="4 5" key="1">
    <citation type="submission" date="2020-02" db="EMBL/GenBank/DDBJ databases">
        <title>Draft genome sequence of two Spirosoma agri KCTC 52727 and Spirosoma terrae KCTC 52035.</title>
        <authorList>
            <person name="Rojas J."/>
            <person name="Ambika Manirajan B."/>
            <person name="Suarez C."/>
            <person name="Ratering S."/>
            <person name="Schnell S."/>
        </authorList>
    </citation>
    <scope>NUCLEOTIDE SEQUENCE [LARGE SCALE GENOMIC DNA]</scope>
    <source>
        <strain evidence="4 5">KCTC 52035</strain>
    </source>
</reference>
<dbReference type="RefSeq" id="WP_163953060.1">
    <property type="nucleotide sequence ID" value="NZ_JAAFZH010000011.1"/>
</dbReference>
<sequence>MNTEHLQRYLRNECSPEEARIILEFLATEEGQRQLQALLTKELPTLEALPLDVYERQHAQRLFERIKANKKAGPKLAWSEKSERRLGSTWRWLVAASVAFVLLATGFWWLYQRNLTPELITLTTDYGQIRRVTLPDQSIVTMNGNSSIQYAKAWPSDKPRQIWVKGEAFLEVVHTQNHQPFQVKLPGQMKVEVLGTRFNVYTRASATKVVLNEGRIQLCMANNAKNRLEMKPGEMFFADSQAKVFYKKPVDAQVHSSWRTNKLIFSGTTLAEIATLLHDTYGLQVDIKDTTLRAQKFSGTIPSRNAATILKGLSTLFDLKITQHNNHVQIE</sequence>
<dbReference type="Pfam" id="PF16344">
    <property type="entry name" value="FecR_C"/>
    <property type="match status" value="1"/>
</dbReference>
<keyword evidence="1" id="KW-1133">Transmembrane helix</keyword>
<evidence type="ECO:0000259" key="2">
    <source>
        <dbReference type="Pfam" id="PF04773"/>
    </source>
</evidence>
<keyword evidence="1" id="KW-0812">Transmembrane</keyword>
<protein>
    <submittedName>
        <fullName evidence="4">DUF4974 domain-containing protein</fullName>
    </submittedName>
</protein>
<dbReference type="Gene3D" id="3.55.50.30">
    <property type="match status" value="1"/>
</dbReference>
<dbReference type="InterPro" id="IPR032508">
    <property type="entry name" value="FecR_C"/>
</dbReference>
<dbReference type="PIRSF" id="PIRSF018266">
    <property type="entry name" value="FecR"/>
    <property type="match status" value="1"/>
</dbReference>
<dbReference type="InterPro" id="IPR006860">
    <property type="entry name" value="FecR"/>
</dbReference>
<dbReference type="PANTHER" id="PTHR30273:SF2">
    <property type="entry name" value="PROTEIN FECR"/>
    <property type="match status" value="1"/>
</dbReference>
<dbReference type="Gene3D" id="2.60.120.1440">
    <property type="match status" value="1"/>
</dbReference>
<dbReference type="Proteomes" id="UP000474175">
    <property type="component" value="Unassembled WGS sequence"/>
</dbReference>
<proteinExistence type="predicted"/>